<dbReference type="PANTHER" id="PTHR10145:SF6">
    <property type="entry name" value="TRANSCRIPTION ELONGATION FACTOR SPT6"/>
    <property type="match status" value="1"/>
</dbReference>
<dbReference type="PANTHER" id="PTHR10145">
    <property type="entry name" value="TRANSCRIPTION ELONGATION FACTOR SPT6"/>
    <property type="match status" value="1"/>
</dbReference>
<dbReference type="InterPro" id="IPR012337">
    <property type="entry name" value="RNaseH-like_sf"/>
</dbReference>
<evidence type="ECO:0000259" key="1">
    <source>
        <dbReference type="Pfam" id="PF14635"/>
    </source>
</evidence>
<dbReference type="Pfam" id="PF14639">
    <property type="entry name" value="YqgF"/>
    <property type="match status" value="1"/>
</dbReference>
<dbReference type="SUPFAM" id="SSF53098">
    <property type="entry name" value="Ribonuclease H-like"/>
    <property type="match status" value="1"/>
</dbReference>
<keyword evidence="4" id="KW-1185">Reference proteome</keyword>
<evidence type="ECO:0000313" key="4">
    <source>
        <dbReference type="Proteomes" id="UP000023152"/>
    </source>
</evidence>
<reference evidence="3 4" key="1">
    <citation type="journal article" date="2013" name="Curr. Biol.">
        <title>The Genome of the Foraminiferan Reticulomyxa filosa.</title>
        <authorList>
            <person name="Glockner G."/>
            <person name="Hulsmann N."/>
            <person name="Schleicher M."/>
            <person name="Noegel A.A."/>
            <person name="Eichinger L."/>
            <person name="Gallinger C."/>
            <person name="Pawlowski J."/>
            <person name="Sierra R."/>
            <person name="Euteneuer U."/>
            <person name="Pillet L."/>
            <person name="Moustafa A."/>
            <person name="Platzer M."/>
            <person name="Groth M."/>
            <person name="Szafranski K."/>
            <person name="Schliwa M."/>
        </authorList>
    </citation>
    <scope>NUCLEOTIDE SEQUENCE [LARGE SCALE GENOMIC DNA]</scope>
</reference>
<accession>X6N9K7</accession>
<dbReference type="InterPro" id="IPR037027">
    <property type="entry name" value="YqgF/RNaseH-like_dom_sf"/>
</dbReference>
<dbReference type="GO" id="GO:0042393">
    <property type="term" value="F:histone binding"/>
    <property type="evidence" value="ECO:0007669"/>
    <property type="project" value="TreeGrafter"/>
</dbReference>
<dbReference type="GO" id="GO:0034728">
    <property type="term" value="P:nucleosome organization"/>
    <property type="evidence" value="ECO:0007669"/>
    <property type="project" value="TreeGrafter"/>
</dbReference>
<evidence type="ECO:0000259" key="2">
    <source>
        <dbReference type="Pfam" id="PF14639"/>
    </source>
</evidence>
<organism evidence="3 4">
    <name type="scientific">Reticulomyxa filosa</name>
    <dbReference type="NCBI Taxonomy" id="46433"/>
    <lineage>
        <taxon>Eukaryota</taxon>
        <taxon>Sar</taxon>
        <taxon>Rhizaria</taxon>
        <taxon>Retaria</taxon>
        <taxon>Foraminifera</taxon>
        <taxon>Monothalamids</taxon>
        <taxon>Reticulomyxidae</taxon>
        <taxon>Reticulomyxa</taxon>
    </lineage>
</organism>
<dbReference type="EMBL" id="ASPP01010511">
    <property type="protein sequence ID" value="ETO22731.1"/>
    <property type="molecule type" value="Genomic_DNA"/>
</dbReference>
<protein>
    <submittedName>
        <fullName evidence="3">Uncharacterized protein</fullName>
    </submittedName>
</protein>
<dbReference type="Pfam" id="PF14635">
    <property type="entry name" value="HHH_7"/>
    <property type="match status" value="1"/>
</dbReference>
<name>X6N9K7_RETFI</name>
<evidence type="ECO:0000313" key="3">
    <source>
        <dbReference type="EMBL" id="ETO22731.1"/>
    </source>
</evidence>
<dbReference type="InterPro" id="IPR017072">
    <property type="entry name" value="TF_Spt6"/>
</dbReference>
<dbReference type="GO" id="GO:0140673">
    <property type="term" value="P:transcription elongation-coupled chromatin remodeling"/>
    <property type="evidence" value="ECO:0007669"/>
    <property type="project" value="InterPro"/>
</dbReference>
<dbReference type="Proteomes" id="UP000023152">
    <property type="component" value="Unassembled WGS sequence"/>
</dbReference>
<dbReference type="GO" id="GO:0008023">
    <property type="term" value="C:transcription elongation factor complex"/>
    <property type="evidence" value="ECO:0007669"/>
    <property type="project" value="TreeGrafter"/>
</dbReference>
<proteinExistence type="predicted"/>
<comment type="caution">
    <text evidence="3">The sequence shown here is derived from an EMBL/GenBank/DDBJ whole genome shotgun (WGS) entry which is preliminary data.</text>
</comment>
<feature type="domain" description="Transcription elongation factor Spt6 YqgF" evidence="2">
    <location>
        <begin position="89"/>
        <end position="233"/>
    </location>
</feature>
<dbReference type="OrthoDB" id="343921at2759"/>
<dbReference type="InterPro" id="IPR032706">
    <property type="entry name" value="Spt6_HHH"/>
</dbReference>
<dbReference type="Gene3D" id="3.30.420.140">
    <property type="entry name" value="YqgF/RNase H-like domain"/>
    <property type="match status" value="1"/>
</dbReference>
<gene>
    <name evidence="3" type="ORF">RFI_14462</name>
</gene>
<dbReference type="AlphaFoldDB" id="X6N9K7"/>
<sequence length="330" mass="37563">EKIERIRVDILKLALREMGLISTGIRAVRLKMRNHSREVVIREAGERLYDMIKHTGGFSLLELTQEKHKQNSQRTDDSYSNVPMKRHSLLSIVVGSDNEPTYMVLLNEFGDEPQCNESTFTYGIGKKNMDLKKFKEFVQSRRPSLIVIDASSPKCRFFKEDVEKVLYGIETDVDEDAAAGPSQSIKVELVDPRVSNLYKNSANAEKEFPSWPANERQAVSLGRYAMCPMTELCNRWCEDATGKNEILSLPFHSLMNEIPSDLLLNSFRRRIMKLVCEVGVRLNVMANRSWLSGPLQFVSGLGPHKASNLLYHLNEAGFILNRGIIKKKNI</sequence>
<dbReference type="InterPro" id="IPR028231">
    <property type="entry name" value="Spt6_YqgF"/>
</dbReference>
<feature type="non-terminal residue" evidence="3">
    <location>
        <position position="1"/>
    </location>
</feature>
<dbReference type="Gene3D" id="1.10.150.850">
    <property type="entry name" value="Spt6, helix-hairpin-helix domain"/>
    <property type="match status" value="1"/>
</dbReference>
<dbReference type="GO" id="GO:0031491">
    <property type="term" value="F:nucleosome binding"/>
    <property type="evidence" value="ECO:0007669"/>
    <property type="project" value="TreeGrafter"/>
</dbReference>
<feature type="domain" description="Transcription elongation factor Spt6 helix-hairpin-helix motif" evidence="1">
    <location>
        <begin position="245"/>
        <end position="317"/>
    </location>
</feature>